<feature type="transmembrane region" description="Helical" evidence="9">
    <location>
        <begin position="328"/>
        <end position="349"/>
    </location>
</feature>
<keyword evidence="7 9" id="KW-1133">Transmembrane helix</keyword>
<evidence type="ECO:0000256" key="4">
    <source>
        <dbReference type="ARBA" id="ARBA00022597"/>
    </source>
</evidence>
<sequence length="359" mass="37773">MERKKRITDILIDGISDIILPVIPLLTASGIMKGLILILAAAGILAESSNTYLVLDAVADSAFYFLPVLLAVTASGKFQTNTFTSVTIAGIMLYPTLTAFLENGTSLSFLGIPMKAVIYHSSLIPILLTVALQRYVERFFDKRLPELIRSSLTPLFTVLLCALAALLAFGPLGGLIGDGLASVYGLVYGLSPILAGVLLGAAVQPMVIFGFHWSLILIGMNNLAVNGFDTVLPLMGPGVFAQAGAALAVCLKSRRKEFKAVCISASISAFFGVTEPAMFGVNLLLKKPMTAVIISGAAGGILAGMSGASAKAFGLPSLVTLPVFLGKGFGLLVAGCMLSLILAFVLTYFMKFDPDKDRR</sequence>
<dbReference type="PANTHER" id="PTHR30175:SF1">
    <property type="entry name" value="PTS SYSTEM ARBUTIN-, CELLOBIOSE-, AND SALICIN-SPECIFIC EIIBC COMPONENT-RELATED"/>
    <property type="match status" value="1"/>
</dbReference>
<dbReference type="InterPro" id="IPR003352">
    <property type="entry name" value="PTS_EIIC"/>
</dbReference>
<organism evidence="11 12">
    <name type="scientific">Candidatus Blautia faecigallinarum</name>
    <dbReference type="NCBI Taxonomy" id="2838488"/>
    <lineage>
        <taxon>Bacteria</taxon>
        <taxon>Bacillati</taxon>
        <taxon>Bacillota</taxon>
        <taxon>Clostridia</taxon>
        <taxon>Lachnospirales</taxon>
        <taxon>Lachnospiraceae</taxon>
        <taxon>Blautia</taxon>
    </lineage>
</organism>
<proteinExistence type="predicted"/>
<feature type="transmembrane region" description="Helical" evidence="9">
    <location>
        <begin position="206"/>
        <end position="225"/>
    </location>
</feature>
<keyword evidence="3" id="KW-1003">Cell membrane</keyword>
<keyword evidence="8 9" id="KW-0472">Membrane</keyword>
<name>A0A9D2DVB0_9FIRM</name>
<evidence type="ECO:0000313" key="11">
    <source>
        <dbReference type="EMBL" id="HIZ23705.1"/>
    </source>
</evidence>
<dbReference type="GO" id="GO:0009401">
    <property type="term" value="P:phosphoenolpyruvate-dependent sugar phosphotransferase system"/>
    <property type="evidence" value="ECO:0007669"/>
    <property type="project" value="UniProtKB-KW"/>
</dbReference>
<protein>
    <submittedName>
        <fullName evidence="11">PTS transporter subunit EIIC</fullName>
    </submittedName>
</protein>
<reference evidence="11" key="2">
    <citation type="submission" date="2021-04" db="EMBL/GenBank/DDBJ databases">
        <authorList>
            <person name="Gilroy R."/>
        </authorList>
    </citation>
    <scope>NUCLEOTIDE SEQUENCE</scope>
    <source>
        <strain evidence="11">14324</strain>
    </source>
</reference>
<dbReference type="GO" id="GO:0015771">
    <property type="term" value="P:trehalose transport"/>
    <property type="evidence" value="ECO:0007669"/>
    <property type="project" value="TreeGrafter"/>
</dbReference>
<evidence type="ECO:0000256" key="2">
    <source>
        <dbReference type="ARBA" id="ARBA00022448"/>
    </source>
</evidence>
<dbReference type="PROSITE" id="PS51103">
    <property type="entry name" value="PTS_EIIC_TYPE_1"/>
    <property type="match status" value="1"/>
</dbReference>
<dbReference type="InterPro" id="IPR050558">
    <property type="entry name" value="PTS_Sugar-Specific_Components"/>
</dbReference>
<evidence type="ECO:0000256" key="8">
    <source>
        <dbReference type="ARBA" id="ARBA00023136"/>
    </source>
</evidence>
<feature type="transmembrane region" description="Helical" evidence="9">
    <location>
        <begin position="107"/>
        <end position="132"/>
    </location>
</feature>
<keyword evidence="4" id="KW-0762">Sugar transport</keyword>
<feature type="transmembrane region" description="Helical" evidence="9">
    <location>
        <begin position="52"/>
        <end position="71"/>
    </location>
</feature>
<dbReference type="Proteomes" id="UP000824041">
    <property type="component" value="Unassembled WGS sequence"/>
</dbReference>
<evidence type="ECO:0000256" key="5">
    <source>
        <dbReference type="ARBA" id="ARBA00022683"/>
    </source>
</evidence>
<gene>
    <name evidence="11" type="ORF">IAA21_13105</name>
</gene>
<evidence type="ECO:0000256" key="6">
    <source>
        <dbReference type="ARBA" id="ARBA00022692"/>
    </source>
</evidence>
<evidence type="ECO:0000313" key="12">
    <source>
        <dbReference type="Proteomes" id="UP000824041"/>
    </source>
</evidence>
<dbReference type="AlphaFoldDB" id="A0A9D2DVB0"/>
<feature type="domain" description="PTS EIIC type-1" evidence="10">
    <location>
        <begin position="13"/>
        <end position="359"/>
    </location>
</feature>
<dbReference type="PANTHER" id="PTHR30175">
    <property type="entry name" value="PHOSPHOTRANSFERASE SYSTEM TRANSPORT PROTEIN"/>
    <property type="match status" value="1"/>
</dbReference>
<evidence type="ECO:0000256" key="1">
    <source>
        <dbReference type="ARBA" id="ARBA00004651"/>
    </source>
</evidence>
<reference evidence="11" key="1">
    <citation type="journal article" date="2021" name="PeerJ">
        <title>Extensive microbial diversity within the chicken gut microbiome revealed by metagenomics and culture.</title>
        <authorList>
            <person name="Gilroy R."/>
            <person name="Ravi A."/>
            <person name="Getino M."/>
            <person name="Pursley I."/>
            <person name="Horton D.L."/>
            <person name="Alikhan N.F."/>
            <person name="Baker D."/>
            <person name="Gharbi K."/>
            <person name="Hall N."/>
            <person name="Watson M."/>
            <person name="Adriaenssens E.M."/>
            <person name="Foster-Nyarko E."/>
            <person name="Jarju S."/>
            <person name="Secka A."/>
            <person name="Antonio M."/>
            <person name="Oren A."/>
            <person name="Chaudhuri R.R."/>
            <person name="La Ragione R."/>
            <person name="Hildebrand F."/>
            <person name="Pallen M.J."/>
        </authorList>
    </citation>
    <scope>NUCLEOTIDE SEQUENCE</scope>
    <source>
        <strain evidence="11">14324</strain>
    </source>
</reference>
<keyword evidence="2" id="KW-0813">Transport</keyword>
<evidence type="ECO:0000256" key="9">
    <source>
        <dbReference type="SAM" id="Phobius"/>
    </source>
</evidence>
<feature type="transmembrane region" description="Helical" evidence="9">
    <location>
        <begin position="179"/>
        <end position="199"/>
    </location>
</feature>
<comment type="caution">
    <text evidence="11">The sequence shown here is derived from an EMBL/GenBank/DDBJ whole genome shotgun (WGS) entry which is preliminary data.</text>
</comment>
<feature type="transmembrane region" description="Helical" evidence="9">
    <location>
        <begin position="83"/>
        <end position="101"/>
    </location>
</feature>
<accession>A0A9D2DVB0</accession>
<evidence type="ECO:0000259" key="10">
    <source>
        <dbReference type="PROSITE" id="PS51103"/>
    </source>
</evidence>
<dbReference type="GO" id="GO:0008982">
    <property type="term" value="F:protein-N(PI)-phosphohistidine-sugar phosphotransferase activity"/>
    <property type="evidence" value="ECO:0007669"/>
    <property type="project" value="InterPro"/>
</dbReference>
<keyword evidence="5" id="KW-0598">Phosphotransferase system</keyword>
<feature type="transmembrane region" description="Helical" evidence="9">
    <location>
        <begin position="152"/>
        <end position="173"/>
    </location>
</feature>
<evidence type="ECO:0000256" key="7">
    <source>
        <dbReference type="ARBA" id="ARBA00022989"/>
    </source>
</evidence>
<dbReference type="Pfam" id="PF02378">
    <property type="entry name" value="PTS_EIIC"/>
    <property type="match status" value="1"/>
</dbReference>
<feature type="transmembrane region" description="Helical" evidence="9">
    <location>
        <begin position="21"/>
        <end position="46"/>
    </location>
</feature>
<feature type="transmembrane region" description="Helical" evidence="9">
    <location>
        <begin position="288"/>
        <end position="308"/>
    </location>
</feature>
<dbReference type="EMBL" id="DXBU01000179">
    <property type="protein sequence ID" value="HIZ23705.1"/>
    <property type="molecule type" value="Genomic_DNA"/>
</dbReference>
<evidence type="ECO:0000256" key="3">
    <source>
        <dbReference type="ARBA" id="ARBA00022475"/>
    </source>
</evidence>
<comment type="subcellular location">
    <subcellularLocation>
        <location evidence="1">Cell membrane</location>
        <topology evidence="1">Multi-pass membrane protein</topology>
    </subcellularLocation>
</comment>
<dbReference type="GO" id="GO:0090589">
    <property type="term" value="F:protein-phosphocysteine-trehalose phosphotransferase system transporter activity"/>
    <property type="evidence" value="ECO:0007669"/>
    <property type="project" value="TreeGrafter"/>
</dbReference>
<keyword evidence="6 9" id="KW-0812">Transmembrane</keyword>
<dbReference type="GO" id="GO:0005886">
    <property type="term" value="C:plasma membrane"/>
    <property type="evidence" value="ECO:0007669"/>
    <property type="project" value="UniProtKB-SubCell"/>
</dbReference>
<dbReference type="InterPro" id="IPR013013">
    <property type="entry name" value="PTS_EIIC_1"/>
</dbReference>